<dbReference type="AlphaFoldDB" id="A0A2S7K8X9"/>
<accession>A0A2S7K8X9</accession>
<dbReference type="FunFam" id="3.30.300.30:FF:000008">
    <property type="entry name" value="2,3-dihydroxybenzoate-AMP ligase"/>
    <property type="match status" value="1"/>
</dbReference>
<evidence type="ECO:0000256" key="4">
    <source>
        <dbReference type="ARBA" id="ARBA00066616"/>
    </source>
</evidence>
<keyword evidence="9" id="KW-1185">Reference proteome</keyword>
<dbReference type="EMBL" id="PJCH01000003">
    <property type="protein sequence ID" value="PQA88965.1"/>
    <property type="molecule type" value="Genomic_DNA"/>
</dbReference>
<dbReference type="InterPro" id="IPR050237">
    <property type="entry name" value="ATP-dep_AMP-bd_enzyme"/>
</dbReference>
<evidence type="ECO:0000256" key="5">
    <source>
        <dbReference type="ARBA" id="ARBA00067668"/>
    </source>
</evidence>
<organism evidence="8 9">
    <name type="scientific">Hyphococcus luteus</name>
    <dbReference type="NCBI Taxonomy" id="2058213"/>
    <lineage>
        <taxon>Bacteria</taxon>
        <taxon>Pseudomonadati</taxon>
        <taxon>Pseudomonadota</taxon>
        <taxon>Alphaproteobacteria</taxon>
        <taxon>Parvularculales</taxon>
        <taxon>Parvularculaceae</taxon>
        <taxon>Hyphococcus</taxon>
    </lineage>
</organism>
<comment type="similarity">
    <text evidence="1">Belongs to the ATP-dependent AMP-binding enzyme family.</text>
</comment>
<evidence type="ECO:0000259" key="7">
    <source>
        <dbReference type="Pfam" id="PF13193"/>
    </source>
</evidence>
<dbReference type="Proteomes" id="UP000239504">
    <property type="component" value="Unassembled WGS sequence"/>
</dbReference>
<dbReference type="InterPro" id="IPR000873">
    <property type="entry name" value="AMP-dep_synth/lig_dom"/>
</dbReference>
<dbReference type="InterPro" id="IPR042099">
    <property type="entry name" value="ANL_N_sf"/>
</dbReference>
<dbReference type="InterPro" id="IPR045851">
    <property type="entry name" value="AMP-bd_C_sf"/>
</dbReference>
<dbReference type="PANTHER" id="PTHR43767:SF1">
    <property type="entry name" value="NONRIBOSOMAL PEPTIDE SYNTHASE PES1 (EUROFUNG)-RELATED"/>
    <property type="match status" value="1"/>
</dbReference>
<evidence type="ECO:0000313" key="9">
    <source>
        <dbReference type="Proteomes" id="UP000239504"/>
    </source>
</evidence>
<proteinExistence type="inferred from homology"/>
<protein>
    <recommendedName>
        <fullName evidence="5">3-methylmercaptopropionyl-CoA ligase</fullName>
        <ecNumber evidence="4">6.2.1.44</ecNumber>
    </recommendedName>
</protein>
<dbReference type="Gene3D" id="3.40.50.12780">
    <property type="entry name" value="N-terminal domain of ligase-like"/>
    <property type="match status" value="1"/>
</dbReference>
<evidence type="ECO:0000256" key="3">
    <source>
        <dbReference type="ARBA" id="ARBA00051915"/>
    </source>
</evidence>
<dbReference type="Gene3D" id="3.30.300.30">
    <property type="match status" value="1"/>
</dbReference>
<dbReference type="NCBIfam" id="NF004837">
    <property type="entry name" value="PRK06187.1"/>
    <property type="match status" value="1"/>
</dbReference>
<evidence type="ECO:0000313" key="8">
    <source>
        <dbReference type="EMBL" id="PQA88965.1"/>
    </source>
</evidence>
<gene>
    <name evidence="8" type="ORF">CW354_03175</name>
</gene>
<evidence type="ECO:0000256" key="2">
    <source>
        <dbReference type="ARBA" id="ARBA00022598"/>
    </source>
</evidence>
<evidence type="ECO:0000259" key="6">
    <source>
        <dbReference type="Pfam" id="PF00501"/>
    </source>
</evidence>
<dbReference type="Pfam" id="PF00501">
    <property type="entry name" value="AMP-binding"/>
    <property type="match status" value="1"/>
</dbReference>
<dbReference type="GO" id="GO:0016878">
    <property type="term" value="F:acid-thiol ligase activity"/>
    <property type="evidence" value="ECO:0007669"/>
    <property type="project" value="UniProtKB-ARBA"/>
</dbReference>
<keyword evidence="2" id="KW-0436">Ligase</keyword>
<dbReference type="Pfam" id="PF13193">
    <property type="entry name" value="AMP-binding_C"/>
    <property type="match status" value="1"/>
</dbReference>
<comment type="catalytic activity">
    <reaction evidence="3">
        <text>3-(methylsulfanyl)propanoate + ATP + CoA = 3-(methylsulfanyl)propanoyl-CoA + AMP + diphosphate</text>
        <dbReference type="Rhea" id="RHEA:43052"/>
        <dbReference type="ChEBI" id="CHEBI:30616"/>
        <dbReference type="ChEBI" id="CHEBI:33019"/>
        <dbReference type="ChEBI" id="CHEBI:49016"/>
        <dbReference type="ChEBI" id="CHEBI:57287"/>
        <dbReference type="ChEBI" id="CHEBI:82815"/>
        <dbReference type="ChEBI" id="CHEBI:456215"/>
        <dbReference type="EC" id="6.2.1.44"/>
    </reaction>
    <physiologicalReaction direction="left-to-right" evidence="3">
        <dbReference type="Rhea" id="RHEA:43053"/>
    </physiologicalReaction>
</comment>
<reference evidence="8 9" key="1">
    <citation type="submission" date="2017-12" db="EMBL/GenBank/DDBJ databases">
        <authorList>
            <person name="Hurst M.R.H."/>
        </authorList>
    </citation>
    <scope>NUCLEOTIDE SEQUENCE [LARGE SCALE GENOMIC DNA]</scope>
    <source>
        <strain evidence="8 9">SY-3-19</strain>
    </source>
</reference>
<dbReference type="EC" id="6.2.1.44" evidence="4"/>
<dbReference type="InterPro" id="IPR025110">
    <property type="entry name" value="AMP-bd_C"/>
</dbReference>
<name>A0A2S7K8X9_9PROT</name>
<sequence>MSQREILNPPIIADLIREQARRQPDKTGLIFEGRRFTYGEMNERANRAAQALTALGVGRGDRIVWLARNVATFWDALFGAMKIGAVMTPVNWRLAPTEVAQIIADAKPALLLGETMFLEALEKEGGAGGVKTMVLETGGPDCFDALLDAQEAEEPDFEPSPDDIVVQLYTSGTTGLPKGVILTHRCYYEVGAAGAGAAVIMPQTEDEAMLHALPHFHVAGVNFGIMGIARSMPVIQHRQFDPAAIVKELQGESPINSFFVPAMIMMILEAAKSAGVSLEKFAGISYGAAPMPEPLLDAAMAAAPNAAFTQFYGMTETTGAVSTLQHDDHAKGQAQRVSAGRPFPGCAVKICDPATGEELPQGETGEIVAQAPFIMDGYWMNAQATGKAIRDGWYWSGDAGYMDEDGFIYVVDRIKDMIISGGENIYPAEIENVLAKCPGIADVAVIGAPDEKWGEVVKVVAVKRAGADLDEAGVKDFLQGKIADFKQPKYVEFIDALPRNPSGKILKTALRAGQTA</sequence>
<dbReference type="SUPFAM" id="SSF56801">
    <property type="entry name" value="Acetyl-CoA synthetase-like"/>
    <property type="match status" value="1"/>
</dbReference>
<dbReference type="OrthoDB" id="9803968at2"/>
<comment type="caution">
    <text evidence="8">The sequence shown here is derived from an EMBL/GenBank/DDBJ whole genome shotgun (WGS) entry which is preliminary data.</text>
</comment>
<feature type="domain" description="AMP-binding enzyme C-terminal" evidence="7">
    <location>
        <begin position="429"/>
        <end position="504"/>
    </location>
</feature>
<dbReference type="RefSeq" id="WP_104828603.1">
    <property type="nucleotide sequence ID" value="NZ_PJCH01000003.1"/>
</dbReference>
<evidence type="ECO:0000256" key="1">
    <source>
        <dbReference type="ARBA" id="ARBA00006432"/>
    </source>
</evidence>
<feature type="domain" description="AMP-dependent synthetase/ligase" evidence="6">
    <location>
        <begin position="17"/>
        <end position="379"/>
    </location>
</feature>
<dbReference type="PANTHER" id="PTHR43767">
    <property type="entry name" value="LONG-CHAIN-FATTY-ACID--COA LIGASE"/>
    <property type="match status" value="1"/>
</dbReference>